<feature type="compositionally biased region" description="Polar residues" evidence="1">
    <location>
        <begin position="336"/>
        <end position="345"/>
    </location>
</feature>
<feature type="region of interest" description="Disordered" evidence="1">
    <location>
        <begin position="177"/>
        <end position="392"/>
    </location>
</feature>
<feature type="compositionally biased region" description="Basic and acidic residues" evidence="1">
    <location>
        <begin position="237"/>
        <end position="249"/>
    </location>
</feature>
<evidence type="ECO:0000256" key="1">
    <source>
        <dbReference type="SAM" id="MobiDB-lite"/>
    </source>
</evidence>
<evidence type="ECO:0000313" key="3">
    <source>
        <dbReference type="Proteomes" id="UP000054560"/>
    </source>
</evidence>
<reference evidence="2 3" key="1">
    <citation type="submission" date="2011-02" db="EMBL/GenBank/DDBJ databases">
        <title>The Genome Sequence of Sphaeroforma arctica JP610.</title>
        <authorList>
            <consortium name="The Broad Institute Genome Sequencing Platform"/>
            <person name="Russ C."/>
            <person name="Cuomo C."/>
            <person name="Young S.K."/>
            <person name="Zeng Q."/>
            <person name="Gargeya S."/>
            <person name="Alvarado L."/>
            <person name="Berlin A."/>
            <person name="Chapman S.B."/>
            <person name="Chen Z."/>
            <person name="Freedman E."/>
            <person name="Gellesch M."/>
            <person name="Goldberg J."/>
            <person name="Griggs A."/>
            <person name="Gujja S."/>
            <person name="Heilman E."/>
            <person name="Heiman D."/>
            <person name="Howarth C."/>
            <person name="Mehta T."/>
            <person name="Neiman D."/>
            <person name="Pearson M."/>
            <person name="Roberts A."/>
            <person name="Saif S."/>
            <person name="Shea T."/>
            <person name="Shenoy N."/>
            <person name="Sisk P."/>
            <person name="Stolte C."/>
            <person name="Sykes S."/>
            <person name="White J."/>
            <person name="Yandava C."/>
            <person name="Burger G."/>
            <person name="Gray M.W."/>
            <person name="Holland P.W.H."/>
            <person name="King N."/>
            <person name="Lang F.B.F."/>
            <person name="Roger A.J."/>
            <person name="Ruiz-Trillo I."/>
            <person name="Haas B."/>
            <person name="Nusbaum C."/>
            <person name="Birren B."/>
        </authorList>
    </citation>
    <scope>NUCLEOTIDE SEQUENCE [LARGE SCALE GENOMIC DNA]</scope>
    <source>
        <strain evidence="2 3">JP610</strain>
    </source>
</reference>
<gene>
    <name evidence="2" type="ORF">SARC_14858</name>
</gene>
<protein>
    <submittedName>
        <fullName evidence="2">Uncharacterized protein</fullName>
    </submittedName>
</protein>
<dbReference type="Proteomes" id="UP000054560">
    <property type="component" value="Unassembled WGS sequence"/>
</dbReference>
<organism evidence="2 3">
    <name type="scientific">Sphaeroforma arctica JP610</name>
    <dbReference type="NCBI Taxonomy" id="667725"/>
    <lineage>
        <taxon>Eukaryota</taxon>
        <taxon>Ichthyosporea</taxon>
        <taxon>Ichthyophonida</taxon>
        <taxon>Sphaeroforma</taxon>
    </lineage>
</organism>
<accession>A0A0L0F7G3</accession>
<dbReference type="AlphaFoldDB" id="A0A0L0F7G3"/>
<dbReference type="GeneID" id="25915362"/>
<proteinExistence type="predicted"/>
<dbReference type="RefSeq" id="XP_014146486.1">
    <property type="nucleotide sequence ID" value="XM_014291011.1"/>
</dbReference>
<evidence type="ECO:0000313" key="2">
    <source>
        <dbReference type="EMBL" id="KNC72584.1"/>
    </source>
</evidence>
<feature type="region of interest" description="Disordered" evidence="1">
    <location>
        <begin position="80"/>
        <end position="100"/>
    </location>
</feature>
<keyword evidence="3" id="KW-1185">Reference proteome</keyword>
<feature type="region of interest" description="Disordered" evidence="1">
    <location>
        <begin position="1"/>
        <end position="31"/>
    </location>
</feature>
<sequence>MDMEETTEEGWSVAPPNTNTNTKTGSTAATHGHYGNMTMTFNTPSTHTNAFANSQNAGAHTQAFGRGALHFSDSDMKMGDSTDIGRAEPSFGAAHTAATRDKRGNMTMAFNNSSKTNTNNNITHNKIASTNSNLRTSAPVSQPQPQTQLVGLAIPNNSNSLHTNVNTVGAWEASSFDNGSTAATRDRRGNMTMTFNNKPTTIQGAQASRDTDRAHTATAAAFNTDGSDPTDGYTSAHAREVRDSTEDGRQQPTFGKAGTAATRDRRGNMTMTFNNNPAPTSTVTGEPAGDTGGAMADPENVPRAFHTDTSTAGKGGPRAFTQDTGNVGEEKRKASADSNHSNTAFGGQALGASLRSRLGPAPAPAPAPQGLGVGTDVSAEGESKKAGTSTMEKLIQMNDGKRLDADDLRSQRFNASDQTVTEWKKVR</sequence>
<name>A0A0L0F7G3_9EUKA</name>
<feature type="compositionally biased region" description="Polar residues" evidence="1">
    <location>
        <begin position="269"/>
        <end position="284"/>
    </location>
</feature>
<dbReference type="EMBL" id="KQ246795">
    <property type="protein sequence ID" value="KNC72584.1"/>
    <property type="molecule type" value="Genomic_DNA"/>
</dbReference>
<feature type="compositionally biased region" description="Polar residues" evidence="1">
    <location>
        <begin position="191"/>
        <end position="206"/>
    </location>
</feature>
<feature type="compositionally biased region" description="Polar residues" evidence="1">
    <location>
        <begin position="15"/>
        <end position="29"/>
    </location>
</feature>